<evidence type="ECO:0000313" key="1">
    <source>
        <dbReference type="EMBL" id="KXN75062.1"/>
    </source>
</evidence>
<keyword evidence="2" id="KW-1185">Reference proteome</keyword>
<organism evidence="1 2">
    <name type="scientific">Conidiobolus coronatus (strain ATCC 28846 / CBS 209.66 / NRRL 28638)</name>
    <name type="common">Delacroixia coronata</name>
    <dbReference type="NCBI Taxonomy" id="796925"/>
    <lineage>
        <taxon>Eukaryota</taxon>
        <taxon>Fungi</taxon>
        <taxon>Fungi incertae sedis</taxon>
        <taxon>Zoopagomycota</taxon>
        <taxon>Entomophthoromycotina</taxon>
        <taxon>Entomophthoromycetes</taxon>
        <taxon>Entomophthorales</taxon>
        <taxon>Ancylistaceae</taxon>
        <taxon>Conidiobolus</taxon>
    </lineage>
</organism>
<sequence length="256" mass="29083">MYGLSGEDAQIKELLDKVQTLDKAHYSKWIENLIQKKSNADDEDDIDRVKVCEELVNYTKQKNPSTQISSDLLKSLIHWIWDNTSTSEGKNLSILIFLTNYSTELILQWPEKYLELASDLFSLLELDQSRQIPQKLKLNIVGFYFQLLNQSLKAKSPLLSTNFIQLANFIININSSSEESDGIEFSQTLVKIASLISHEPYAQALAKDHELIDKLLEFNCLSSQNPCYGSSLLIWTKLVSHDSLPPILFPTSTKGP</sequence>
<reference evidence="1 2" key="1">
    <citation type="journal article" date="2015" name="Genome Biol. Evol.">
        <title>Phylogenomic analyses indicate that early fungi evolved digesting cell walls of algal ancestors of land plants.</title>
        <authorList>
            <person name="Chang Y."/>
            <person name="Wang S."/>
            <person name="Sekimoto S."/>
            <person name="Aerts A.L."/>
            <person name="Choi C."/>
            <person name="Clum A."/>
            <person name="LaButti K.M."/>
            <person name="Lindquist E.A."/>
            <person name="Yee Ngan C."/>
            <person name="Ohm R.A."/>
            <person name="Salamov A.A."/>
            <person name="Grigoriev I.V."/>
            <person name="Spatafora J.W."/>
            <person name="Berbee M.L."/>
        </authorList>
    </citation>
    <scope>NUCLEOTIDE SEQUENCE [LARGE SCALE GENOMIC DNA]</scope>
    <source>
        <strain evidence="1 2">NRRL 28638</strain>
    </source>
</reference>
<dbReference type="AlphaFoldDB" id="A0A137PJ84"/>
<dbReference type="EMBL" id="KQ964418">
    <property type="protein sequence ID" value="KXN75062.1"/>
    <property type="molecule type" value="Genomic_DNA"/>
</dbReference>
<dbReference type="Proteomes" id="UP000070444">
    <property type="component" value="Unassembled WGS sequence"/>
</dbReference>
<evidence type="ECO:0000313" key="2">
    <source>
        <dbReference type="Proteomes" id="UP000070444"/>
    </source>
</evidence>
<gene>
    <name evidence="1" type="ORF">CONCODRAFT_1858</name>
</gene>
<accession>A0A137PJ84</accession>
<protein>
    <submittedName>
        <fullName evidence="1">Uncharacterized protein</fullName>
    </submittedName>
</protein>
<proteinExistence type="predicted"/>
<name>A0A137PJ84_CONC2</name>